<comment type="caution">
    <text evidence="2">The sequence shown here is derived from an EMBL/GenBank/DDBJ whole genome shotgun (WGS) entry which is preliminary data.</text>
</comment>
<reference evidence="2 3" key="1">
    <citation type="submission" date="2016-03" db="EMBL/GenBank/DDBJ databases">
        <title>Choanephora cucurbitarum.</title>
        <authorList>
            <person name="Min B."/>
            <person name="Park H."/>
            <person name="Park J.-H."/>
            <person name="Shin H.-D."/>
            <person name="Choi I.-G."/>
        </authorList>
    </citation>
    <scope>NUCLEOTIDE SEQUENCE [LARGE SCALE GENOMIC DNA]</scope>
    <source>
        <strain evidence="2 3">KUS-F28377</strain>
    </source>
</reference>
<dbReference type="Proteomes" id="UP000093000">
    <property type="component" value="Unassembled WGS sequence"/>
</dbReference>
<feature type="chain" id="PRO_5008889719" evidence="1">
    <location>
        <begin position="21"/>
        <end position="125"/>
    </location>
</feature>
<proteinExistence type="predicted"/>
<accession>A0A1C7NIW3</accession>
<gene>
    <name evidence="2" type="ORF">A0J61_02966</name>
</gene>
<keyword evidence="3" id="KW-1185">Reference proteome</keyword>
<dbReference type="InParanoid" id="A0A1C7NIW3"/>
<dbReference type="AlphaFoldDB" id="A0A1C7NIW3"/>
<evidence type="ECO:0000256" key="1">
    <source>
        <dbReference type="SAM" id="SignalP"/>
    </source>
</evidence>
<feature type="signal peptide" evidence="1">
    <location>
        <begin position="1"/>
        <end position="20"/>
    </location>
</feature>
<protein>
    <submittedName>
        <fullName evidence="2">Uncharacterized protein</fullName>
    </submittedName>
</protein>
<dbReference type="EMBL" id="LUGH01000120">
    <property type="protein sequence ID" value="OBZ88975.1"/>
    <property type="molecule type" value="Genomic_DNA"/>
</dbReference>
<evidence type="ECO:0000313" key="3">
    <source>
        <dbReference type="Proteomes" id="UP000093000"/>
    </source>
</evidence>
<organism evidence="2 3">
    <name type="scientific">Choanephora cucurbitarum</name>
    <dbReference type="NCBI Taxonomy" id="101091"/>
    <lineage>
        <taxon>Eukaryota</taxon>
        <taxon>Fungi</taxon>
        <taxon>Fungi incertae sedis</taxon>
        <taxon>Mucoromycota</taxon>
        <taxon>Mucoromycotina</taxon>
        <taxon>Mucoromycetes</taxon>
        <taxon>Mucorales</taxon>
        <taxon>Mucorineae</taxon>
        <taxon>Choanephoraceae</taxon>
        <taxon>Choanephoroideae</taxon>
        <taxon>Choanephora</taxon>
    </lineage>
</organism>
<name>A0A1C7NIW3_9FUNG</name>
<evidence type="ECO:0000313" key="2">
    <source>
        <dbReference type="EMBL" id="OBZ88975.1"/>
    </source>
</evidence>
<sequence>MKSFALFVLAALTILSIVCADTWSLDMQCLVEAQIILRHSNELGSQSIVWSQGQLDNGNELCSSDQVICVKDIIVKKENCQEVTIDFKVQYASKWSNNITAVLHGIWSSAGYLSRVYKFAPVFEP</sequence>
<keyword evidence="1" id="KW-0732">Signal</keyword>